<evidence type="ECO:0000313" key="3">
    <source>
        <dbReference type="EnsemblFungi" id="CEF83581"/>
    </source>
</evidence>
<sequence length="122" mass="12831">MKVAFFLSALFSAQVLAIPEPDNTVVKDGEYTYTGIDKVWASQNQSYYSGVNAFYRGFYPSAVLKSAAIASQNAAGRPPTAVQANVNVLGTMAAGHAVVVVCSASQDLAQESAGRNLTILIP</sequence>
<reference evidence="3" key="4">
    <citation type="submission" date="2017-01" db="UniProtKB">
        <authorList>
            <consortium name="EnsemblFungi"/>
        </authorList>
    </citation>
    <scope>IDENTIFICATION</scope>
    <source>
        <strain evidence="3">PH-1 / ATCC MYA-4620 / FGSC 9075 / NRRL 31084</strain>
    </source>
</reference>
<accession>I1S9I4</accession>
<dbReference type="RefSeq" id="XP_011328692.1">
    <property type="nucleotide sequence ID" value="XM_011330390.1"/>
</dbReference>
<evidence type="ECO:0000313" key="2">
    <source>
        <dbReference type="EMBL" id="CEF83581.1"/>
    </source>
</evidence>
<proteinExistence type="predicted"/>
<reference evidence="3 4" key="2">
    <citation type="journal article" date="2010" name="Nature">
        <title>Comparative genomics reveals mobile pathogenicity chromosomes in Fusarium.</title>
        <authorList>
            <person name="Ma L.J."/>
            <person name="van der Does H.C."/>
            <person name="Borkovich K.A."/>
            <person name="Coleman J.J."/>
            <person name="Daboussi M.J."/>
            <person name="Di Pietro A."/>
            <person name="Dufresne M."/>
            <person name="Freitag M."/>
            <person name="Grabherr M."/>
            <person name="Henrissat B."/>
            <person name="Houterman P.M."/>
            <person name="Kang S."/>
            <person name="Shim W.B."/>
            <person name="Woloshuk C."/>
            <person name="Xie X."/>
            <person name="Xu J.R."/>
            <person name="Antoniw J."/>
            <person name="Baker S.E."/>
            <person name="Bluhm B.H."/>
            <person name="Breakspear A."/>
            <person name="Brown D.W."/>
            <person name="Butchko R.A."/>
            <person name="Chapman S."/>
            <person name="Coulson R."/>
            <person name="Coutinho P.M."/>
            <person name="Danchin E.G."/>
            <person name="Diener A."/>
            <person name="Gale L.R."/>
            <person name="Gardiner D.M."/>
            <person name="Goff S."/>
            <person name="Hammond-Kosack K.E."/>
            <person name="Hilburn K."/>
            <person name="Hua-Van A."/>
            <person name="Jonkers W."/>
            <person name="Kazan K."/>
            <person name="Kodira C.D."/>
            <person name="Koehrsen M."/>
            <person name="Kumar L."/>
            <person name="Lee Y.H."/>
            <person name="Li L."/>
            <person name="Manners J.M."/>
            <person name="Miranda-Saavedra D."/>
            <person name="Mukherjee M."/>
            <person name="Park G."/>
            <person name="Park J."/>
            <person name="Park S.Y."/>
            <person name="Proctor R.H."/>
            <person name="Regev A."/>
            <person name="Ruiz-Roldan M.C."/>
            <person name="Sain D."/>
            <person name="Sakthikumar S."/>
            <person name="Sykes S."/>
            <person name="Schwartz D.C."/>
            <person name="Turgeon B.G."/>
            <person name="Wapinski I."/>
            <person name="Yoder O."/>
            <person name="Young S."/>
            <person name="Zeng Q."/>
            <person name="Zhou S."/>
            <person name="Galagan J."/>
            <person name="Cuomo C.A."/>
            <person name="Kistler H.C."/>
            <person name="Rep M."/>
        </authorList>
    </citation>
    <scope>GENOME REANNOTATION</scope>
    <source>
        <strain evidence="4">ATCC MYA-4620 / CBS 123657 / FGSC 9075 / NRRL 31084 / PH-1</strain>
        <strain evidence="3">PH-1 / ATCC MYA-4620 / FGSC 9075 / NRRL 31084</strain>
    </source>
</reference>
<evidence type="ECO:0000313" key="4">
    <source>
        <dbReference type="Proteomes" id="UP000070720"/>
    </source>
</evidence>
<dbReference type="InParanoid" id="I1S9I4"/>
<accession>A0A098DNZ1</accession>
<dbReference type="VEuPathDB" id="FungiDB:FGRAMPH1_01G27931"/>
<dbReference type="HOGENOM" id="CLU_2026966_0_0_1"/>
<keyword evidence="1" id="KW-0732">Signal</keyword>
<organism evidence="2 4">
    <name type="scientific">Gibberella zeae (strain ATCC MYA-4620 / CBS 123657 / FGSC 9075 / NRRL 31084 / PH-1)</name>
    <name type="common">Wheat head blight fungus</name>
    <name type="synonym">Fusarium graminearum</name>
    <dbReference type="NCBI Taxonomy" id="229533"/>
    <lineage>
        <taxon>Eukaryota</taxon>
        <taxon>Fungi</taxon>
        <taxon>Dikarya</taxon>
        <taxon>Ascomycota</taxon>
        <taxon>Pezizomycotina</taxon>
        <taxon>Sordariomycetes</taxon>
        <taxon>Hypocreomycetidae</taxon>
        <taxon>Hypocreales</taxon>
        <taxon>Nectriaceae</taxon>
        <taxon>Fusarium</taxon>
    </lineage>
</organism>
<keyword evidence="4" id="KW-1185">Reference proteome</keyword>
<dbReference type="EMBL" id="HG970335">
    <property type="protein sequence ID" value="CEF83581.1"/>
    <property type="molecule type" value="Genomic_DNA"/>
</dbReference>
<dbReference type="Proteomes" id="UP000070720">
    <property type="component" value="Chromosome 4"/>
</dbReference>
<gene>
    <name evidence="2" type="ORF">FGRAMPH1_01T27931</name>
</gene>
<dbReference type="KEGG" id="fgr:FGSG_13515"/>
<reference evidence="2 4" key="3">
    <citation type="journal article" date="2015" name="BMC Genomics">
        <title>The completed genome sequence of the pathogenic ascomycete fungus Fusarium graminearum.</title>
        <authorList>
            <person name="King R."/>
            <person name="Urban M."/>
            <person name="Hammond-Kosack M.C."/>
            <person name="Hassani-Pak K."/>
            <person name="Hammond-Kosack K.E."/>
        </authorList>
    </citation>
    <scope>NUCLEOTIDE SEQUENCE [LARGE SCALE GENOMIC DNA]</scope>
    <source>
        <strain evidence="4">ATCC MYA-4620 / CBS 123657 / FGSC 9075 / NRRL 31084 / PH-1</strain>
        <strain evidence="2">PH-1</strain>
    </source>
</reference>
<name>I1S9I4_GIBZE</name>
<feature type="signal peptide" evidence="1">
    <location>
        <begin position="1"/>
        <end position="17"/>
    </location>
</feature>
<evidence type="ECO:0000256" key="1">
    <source>
        <dbReference type="SAM" id="SignalP"/>
    </source>
</evidence>
<dbReference type="EnsemblFungi" id="CEF83581">
    <property type="protein sequence ID" value="CEF83581"/>
    <property type="gene ID" value="FGRRES_13515"/>
</dbReference>
<reference evidence="3 4" key="1">
    <citation type="journal article" date="2007" name="Science">
        <title>The Fusarium graminearum genome reveals a link between localized polymorphism and pathogen specialization.</title>
        <authorList>
            <person name="Cuomo C.A."/>
            <person name="Gueldener U."/>
            <person name="Xu J.-R."/>
            <person name="Trail F."/>
            <person name="Turgeon B.G."/>
            <person name="Di Pietro A."/>
            <person name="Walton J.D."/>
            <person name="Ma L.-J."/>
            <person name="Baker S.E."/>
            <person name="Rep M."/>
            <person name="Adam G."/>
            <person name="Antoniw J."/>
            <person name="Baldwin T."/>
            <person name="Calvo S.E."/>
            <person name="Chang Y.-L."/>
            <person name="DeCaprio D."/>
            <person name="Gale L.R."/>
            <person name="Gnerre S."/>
            <person name="Goswami R.S."/>
            <person name="Hammond-Kosack K."/>
            <person name="Harris L.J."/>
            <person name="Hilburn K."/>
            <person name="Kennell J.C."/>
            <person name="Kroken S."/>
            <person name="Magnuson J.K."/>
            <person name="Mannhaupt G."/>
            <person name="Mauceli E.W."/>
            <person name="Mewes H.-W."/>
            <person name="Mitterbauer R."/>
            <person name="Muehlbauer G."/>
            <person name="Muensterkoetter M."/>
            <person name="Nelson D."/>
            <person name="O'Donnell K."/>
            <person name="Ouellet T."/>
            <person name="Qi W."/>
            <person name="Quesneville H."/>
            <person name="Roncero M.I.G."/>
            <person name="Seong K.-Y."/>
            <person name="Tetko I.V."/>
            <person name="Urban M."/>
            <person name="Waalwijk C."/>
            <person name="Ward T.J."/>
            <person name="Yao J."/>
            <person name="Birren B.W."/>
            <person name="Kistler H.C."/>
        </authorList>
    </citation>
    <scope>NUCLEOTIDE SEQUENCE [LARGE SCALE GENOMIC DNA]</scope>
    <source>
        <strain evidence="4">ATCC MYA-4620 / CBS 123657 / FGSC 9075 / NRRL 31084 / PH-1</strain>
        <strain evidence="3">PH-1 / ATCC MYA-4620 / FGSC 9075 / NRRL 31084</strain>
    </source>
</reference>
<feature type="chain" id="PRO_5010124863" evidence="1">
    <location>
        <begin position="18"/>
        <end position="122"/>
    </location>
</feature>
<dbReference type="AlphaFoldDB" id="I1S9I4"/>
<protein>
    <submittedName>
        <fullName evidence="2">Chromosome 4, complete genome</fullName>
    </submittedName>
</protein>